<comment type="similarity">
    <text evidence="1">Belongs to the aldolase class II family. Adducin subfamily.</text>
</comment>
<organism evidence="3 4">
    <name type="scientific">Acrobeloides nanus</name>
    <dbReference type="NCBI Taxonomy" id="290746"/>
    <lineage>
        <taxon>Eukaryota</taxon>
        <taxon>Metazoa</taxon>
        <taxon>Ecdysozoa</taxon>
        <taxon>Nematoda</taxon>
        <taxon>Chromadorea</taxon>
        <taxon>Rhabditida</taxon>
        <taxon>Tylenchina</taxon>
        <taxon>Cephalobomorpha</taxon>
        <taxon>Cephaloboidea</taxon>
        <taxon>Cephalobidae</taxon>
        <taxon>Acrobeloides</taxon>
    </lineage>
</organism>
<accession>A0A914DIB5</accession>
<proteinExistence type="inferred from homology"/>
<dbReference type="InterPro" id="IPR051017">
    <property type="entry name" value="Aldolase-II_Adducin_sf"/>
</dbReference>
<dbReference type="GO" id="GO:0051015">
    <property type="term" value="F:actin filament binding"/>
    <property type="evidence" value="ECO:0007669"/>
    <property type="project" value="TreeGrafter"/>
</dbReference>
<evidence type="ECO:0000259" key="2">
    <source>
        <dbReference type="SMART" id="SM01007"/>
    </source>
</evidence>
<dbReference type="WBParaSite" id="ACRNAN_scaffold2787.g10081.t1">
    <property type="protein sequence ID" value="ACRNAN_scaffold2787.g10081.t1"/>
    <property type="gene ID" value="ACRNAN_scaffold2787.g10081"/>
</dbReference>
<dbReference type="NCBIfam" id="NF005451">
    <property type="entry name" value="PRK07044.1"/>
    <property type="match status" value="1"/>
</dbReference>
<dbReference type="GO" id="GO:0014069">
    <property type="term" value="C:postsynaptic density"/>
    <property type="evidence" value="ECO:0007669"/>
    <property type="project" value="TreeGrafter"/>
</dbReference>
<dbReference type="Gene3D" id="3.40.225.10">
    <property type="entry name" value="Class II aldolase/adducin N-terminal domain"/>
    <property type="match status" value="1"/>
</dbReference>
<dbReference type="AlphaFoldDB" id="A0A914DIB5"/>
<evidence type="ECO:0000256" key="1">
    <source>
        <dbReference type="ARBA" id="ARBA00006274"/>
    </source>
</evidence>
<dbReference type="PANTHER" id="PTHR10672:SF3">
    <property type="entry name" value="PROTEIN HU-LI TAI SHAO"/>
    <property type="match status" value="1"/>
</dbReference>
<sequence>MKGVTNLQYRTAGAPSTVDPPAIIPIDDIPEDSPYSEEEKDARKKLAACYRLVDYFKWTQIIYNHITFKVPGTEDILINPLGLQYYEITANSLAKISLDGKILDRGTTKYSINRAGYILHAAIHEVRHDIYCTIHMHNTAIAAVSAMKFGLLPINQEAMIIGPVAYMDYTGILDAEEEKELLKEKILDPKIKVLFLRNHGFVAMGETAEQAWLLTYYTVVACETQVKTLSAGLENIVIPKAEAVQQAYELSYQGANGHDDQGWKPYRHGELEWEAWMRELDTRGYVTGHKYQEPH</sequence>
<reference evidence="4" key="1">
    <citation type="submission" date="2022-11" db="UniProtKB">
        <authorList>
            <consortium name="WormBaseParasite"/>
        </authorList>
    </citation>
    <scope>IDENTIFICATION</scope>
</reference>
<name>A0A914DIB5_9BILA</name>
<evidence type="ECO:0000313" key="3">
    <source>
        <dbReference type="Proteomes" id="UP000887540"/>
    </source>
</evidence>
<dbReference type="GO" id="GO:0005886">
    <property type="term" value="C:plasma membrane"/>
    <property type="evidence" value="ECO:0007669"/>
    <property type="project" value="UniProtKB-SubCell"/>
</dbReference>
<feature type="domain" description="Class II aldolase/adducin N-terminal" evidence="2">
    <location>
        <begin position="44"/>
        <end position="226"/>
    </location>
</feature>
<dbReference type="InterPro" id="IPR036409">
    <property type="entry name" value="Aldolase_II/adducin_N_sf"/>
</dbReference>
<dbReference type="Proteomes" id="UP000887540">
    <property type="component" value="Unplaced"/>
</dbReference>
<dbReference type="InterPro" id="IPR001303">
    <property type="entry name" value="Aldolase_II/adducin_N"/>
</dbReference>
<dbReference type="SMART" id="SM01007">
    <property type="entry name" value="Aldolase_II"/>
    <property type="match status" value="1"/>
</dbReference>
<keyword evidence="3" id="KW-1185">Reference proteome</keyword>
<protein>
    <submittedName>
        <fullName evidence="4">Class II aldolase/adducin N-terminal domain-containing protein</fullName>
    </submittedName>
</protein>
<dbReference type="Pfam" id="PF00596">
    <property type="entry name" value="Aldolase_II"/>
    <property type="match status" value="1"/>
</dbReference>
<dbReference type="GO" id="GO:0005856">
    <property type="term" value="C:cytoskeleton"/>
    <property type="evidence" value="ECO:0007669"/>
    <property type="project" value="TreeGrafter"/>
</dbReference>
<dbReference type="PANTHER" id="PTHR10672">
    <property type="entry name" value="ADDUCIN"/>
    <property type="match status" value="1"/>
</dbReference>
<evidence type="ECO:0000313" key="4">
    <source>
        <dbReference type="WBParaSite" id="ACRNAN_scaffold2787.g10081.t1"/>
    </source>
</evidence>
<dbReference type="SUPFAM" id="SSF53639">
    <property type="entry name" value="AraD/HMP-PK domain-like"/>
    <property type="match status" value="1"/>
</dbReference>